<reference evidence="3 4" key="1">
    <citation type="submission" date="2019-06" db="EMBL/GenBank/DDBJ databases">
        <title>Sequencing the genomes of 1000 actinobacteria strains.</title>
        <authorList>
            <person name="Klenk H.-P."/>
        </authorList>
    </citation>
    <scope>NUCLEOTIDE SEQUENCE [LARGE SCALE GENOMIC DNA]</scope>
    <source>
        <strain evidence="3 4">DSM 44819</strain>
    </source>
</reference>
<evidence type="ECO:0008006" key="6">
    <source>
        <dbReference type="Google" id="ProtNLM"/>
    </source>
</evidence>
<dbReference type="Proteomes" id="UP000677457">
    <property type="component" value="Unassembled WGS sequence"/>
</dbReference>
<evidence type="ECO:0000313" key="2">
    <source>
        <dbReference type="EMBL" id="GIM86789.1"/>
    </source>
</evidence>
<dbReference type="Pfam" id="PF26421">
    <property type="entry name" value="Avidin_like"/>
    <property type="match status" value="1"/>
</dbReference>
<evidence type="ECO:0000313" key="5">
    <source>
        <dbReference type="Proteomes" id="UP000677457"/>
    </source>
</evidence>
<gene>
    <name evidence="3" type="ORF">FB564_4196</name>
    <name evidence="2" type="ORF">Sar04_35250</name>
</gene>
<keyword evidence="5" id="KW-1185">Reference proteome</keyword>
<evidence type="ECO:0000256" key="1">
    <source>
        <dbReference type="SAM" id="MobiDB-lite"/>
    </source>
</evidence>
<dbReference type="EMBL" id="VFOL01000001">
    <property type="protein sequence ID" value="TQL38976.1"/>
    <property type="molecule type" value="Genomic_DNA"/>
</dbReference>
<dbReference type="EMBL" id="BOQM01000028">
    <property type="protein sequence ID" value="GIM86789.1"/>
    <property type="molecule type" value="Genomic_DNA"/>
</dbReference>
<reference evidence="2 5" key="2">
    <citation type="submission" date="2021-03" db="EMBL/GenBank/DDBJ databases">
        <title>Whole genome shotgun sequence of Salinispora arenicola NBRC 105043.</title>
        <authorList>
            <person name="Komaki H."/>
            <person name="Tamura T."/>
        </authorList>
    </citation>
    <scope>NUCLEOTIDE SEQUENCE [LARGE SCALE GENOMIC DNA]</scope>
    <source>
        <strain evidence="2 5">NBRC 105043</strain>
    </source>
</reference>
<dbReference type="Proteomes" id="UP000315983">
    <property type="component" value="Unassembled WGS sequence"/>
</dbReference>
<dbReference type="AlphaFoldDB" id="A0A542XT08"/>
<comment type="caution">
    <text evidence="3">The sequence shown here is derived from an EMBL/GenBank/DDBJ whole genome shotgun (WGS) entry which is preliminary data.</text>
</comment>
<evidence type="ECO:0000313" key="4">
    <source>
        <dbReference type="Proteomes" id="UP000315983"/>
    </source>
</evidence>
<evidence type="ECO:0000313" key="3">
    <source>
        <dbReference type="EMBL" id="TQL38976.1"/>
    </source>
</evidence>
<dbReference type="GeneID" id="93773350"/>
<dbReference type="InterPro" id="IPR058595">
    <property type="entry name" value="Avidin-like"/>
</dbReference>
<feature type="region of interest" description="Disordered" evidence="1">
    <location>
        <begin position="103"/>
        <end position="127"/>
    </location>
</feature>
<organism evidence="3 4">
    <name type="scientific">Salinispora arenicola</name>
    <dbReference type="NCBI Taxonomy" id="168697"/>
    <lineage>
        <taxon>Bacteria</taxon>
        <taxon>Bacillati</taxon>
        <taxon>Actinomycetota</taxon>
        <taxon>Actinomycetes</taxon>
        <taxon>Micromonosporales</taxon>
        <taxon>Micromonosporaceae</taxon>
        <taxon>Salinispora</taxon>
    </lineage>
</organism>
<name>A0A542XT08_SALAC</name>
<proteinExistence type="predicted"/>
<accession>A0A542XT08</accession>
<protein>
    <recommendedName>
        <fullName evidence="6">N-acetylglutamate synthase</fullName>
    </recommendedName>
</protein>
<sequence>MSAAPTSYHGRRFRPVADGTGEHTRTAHYFQDGDLLWGEFTGGHARRGTLAGRCRPDGSLDFAYCMVLDDGRIISGQCRSTPQLLPDGRVLLHEVWQRFGEHAASGTSRIEEIPTAAPSDTPPGAHR</sequence>
<feature type="region of interest" description="Disordered" evidence="1">
    <location>
        <begin position="1"/>
        <end position="20"/>
    </location>
</feature>
<dbReference type="RefSeq" id="WP_018801134.1">
    <property type="nucleotide sequence ID" value="NZ_BOQM01000028.1"/>
</dbReference>